<comment type="caution">
    <text evidence="1">The sequence shown here is derived from an EMBL/GenBank/DDBJ whole genome shotgun (WGS) entry which is preliminary data.</text>
</comment>
<reference evidence="1" key="1">
    <citation type="submission" date="2019-10" db="EMBL/GenBank/DDBJ databases">
        <title>The sequence and de novo assembly of the wild yak genome.</title>
        <authorList>
            <person name="Liu Y."/>
        </authorList>
    </citation>
    <scope>NUCLEOTIDE SEQUENCE [LARGE SCALE GENOMIC DNA]</scope>
    <source>
        <strain evidence="1">WY2019</strain>
    </source>
</reference>
<accession>A0A6B0SAD6</accession>
<keyword evidence="2" id="KW-1185">Reference proteome</keyword>
<evidence type="ECO:0000313" key="2">
    <source>
        <dbReference type="Proteomes" id="UP000322234"/>
    </source>
</evidence>
<sequence length="164" mass="18236">MAPVAPSQHISQHRLLHGFLEVAHRNAKVEDLQFRVEEESITKGDWSYHDWGKGVKGRLWTSVSVAIFSGHEEMMRNVVQTAFSTRAFSLGGPRVNKLHTAMPGEMPGADRPECDCRICVHTDPEHQCPLAAAEVPARVQLQKGPLRGAQLSPIFFVFPVSTLE</sequence>
<proteinExistence type="predicted"/>
<organism evidence="1 2">
    <name type="scientific">Bos mutus</name>
    <name type="common">wild yak</name>
    <dbReference type="NCBI Taxonomy" id="72004"/>
    <lineage>
        <taxon>Eukaryota</taxon>
        <taxon>Metazoa</taxon>
        <taxon>Chordata</taxon>
        <taxon>Craniata</taxon>
        <taxon>Vertebrata</taxon>
        <taxon>Euteleostomi</taxon>
        <taxon>Mammalia</taxon>
        <taxon>Eutheria</taxon>
        <taxon>Laurasiatheria</taxon>
        <taxon>Artiodactyla</taxon>
        <taxon>Ruminantia</taxon>
        <taxon>Pecora</taxon>
        <taxon>Bovidae</taxon>
        <taxon>Bovinae</taxon>
        <taxon>Bos</taxon>
    </lineage>
</organism>
<dbReference type="Proteomes" id="UP000322234">
    <property type="component" value="Unassembled WGS sequence"/>
</dbReference>
<evidence type="ECO:0000313" key="1">
    <source>
        <dbReference type="EMBL" id="MXQ96916.1"/>
    </source>
</evidence>
<name>A0A6B0SAD6_9CETA</name>
<gene>
    <name evidence="1" type="ORF">E5288_WYG014906</name>
</gene>
<dbReference type="EMBL" id="VBQZ03000176">
    <property type="protein sequence ID" value="MXQ96916.1"/>
    <property type="molecule type" value="Genomic_DNA"/>
</dbReference>
<dbReference type="AlphaFoldDB" id="A0A6B0SAD6"/>
<protein>
    <submittedName>
        <fullName evidence="1">Uncharacterized protein</fullName>
    </submittedName>
</protein>